<proteinExistence type="predicted"/>
<dbReference type="AlphaFoldDB" id="A0A1I0D5E7"/>
<feature type="chain" id="PRO_5010267650" evidence="1">
    <location>
        <begin position="24"/>
        <end position="228"/>
    </location>
</feature>
<feature type="signal peptide" evidence="1">
    <location>
        <begin position="1"/>
        <end position="23"/>
    </location>
</feature>
<gene>
    <name evidence="2" type="ORF">SAMN05216412_104259</name>
</gene>
<accession>A0A1I0D5E7</accession>
<reference evidence="2 3" key="1">
    <citation type="submission" date="2016-10" db="EMBL/GenBank/DDBJ databases">
        <authorList>
            <person name="de Groot N.N."/>
        </authorList>
    </citation>
    <scope>NUCLEOTIDE SEQUENCE [LARGE SCALE GENOMIC DNA]</scope>
    <source>
        <strain evidence="2 3">Nl7</strain>
    </source>
</reference>
<evidence type="ECO:0000313" key="2">
    <source>
        <dbReference type="EMBL" id="SET27373.1"/>
    </source>
</evidence>
<organism evidence="2 3">
    <name type="scientific">Nitrosospira multiformis</name>
    <dbReference type="NCBI Taxonomy" id="1231"/>
    <lineage>
        <taxon>Bacteria</taxon>
        <taxon>Pseudomonadati</taxon>
        <taxon>Pseudomonadota</taxon>
        <taxon>Betaproteobacteria</taxon>
        <taxon>Nitrosomonadales</taxon>
        <taxon>Nitrosomonadaceae</taxon>
        <taxon>Nitrosospira</taxon>
    </lineage>
</organism>
<evidence type="ECO:0000313" key="3">
    <source>
        <dbReference type="Proteomes" id="UP000183339"/>
    </source>
</evidence>
<dbReference type="EMBL" id="FOHI01000004">
    <property type="protein sequence ID" value="SET27373.1"/>
    <property type="molecule type" value="Genomic_DNA"/>
</dbReference>
<dbReference type="Proteomes" id="UP000183339">
    <property type="component" value="Unassembled WGS sequence"/>
</dbReference>
<sequence length="228" mass="23756">MKVARTTLIKRFIASITAGMATLAPVSDTGAALFSVSAVIQEQIGFDAGCASHMGGAISGSGISSFGAVSLAAKDCITPAADFSYFSFQGKMTFAFFGGDQIFADYWGQFVPSSPSIFTLKTSFFDITGGTGRFQNADGGENLGRLYGTEVISSDFSSGWGLIQVTGDITGLKKSKKGTESSLELLDLADPADGNVIVAINELPESDSLALLGIGLASLAFVRRKVNR</sequence>
<dbReference type="OrthoDB" id="8566259at2"/>
<evidence type="ECO:0000256" key="1">
    <source>
        <dbReference type="SAM" id="SignalP"/>
    </source>
</evidence>
<protein>
    <submittedName>
        <fullName evidence="2">PEP-CTERM protein-sorting domain-containing protein</fullName>
    </submittedName>
</protein>
<keyword evidence="1" id="KW-0732">Signal</keyword>
<name>A0A1I0D5E7_9PROT</name>